<evidence type="ECO:0000256" key="1">
    <source>
        <dbReference type="ARBA" id="ARBA00004651"/>
    </source>
</evidence>
<proteinExistence type="inferred from homology"/>
<dbReference type="EMBL" id="QGGY01000004">
    <property type="protein sequence ID" value="PWJ76711.1"/>
    <property type="molecule type" value="Genomic_DNA"/>
</dbReference>
<dbReference type="InterPro" id="IPR025966">
    <property type="entry name" value="OppC_N"/>
</dbReference>
<dbReference type="CDD" id="cd06261">
    <property type="entry name" value="TM_PBP2"/>
    <property type="match status" value="1"/>
</dbReference>
<evidence type="ECO:0000256" key="7">
    <source>
        <dbReference type="ARBA" id="ARBA00022989"/>
    </source>
</evidence>
<comment type="similarity">
    <text evidence="9">Belongs to the binding-protein-dependent transport system permease family. OppBC subfamily.</text>
</comment>
<evidence type="ECO:0000259" key="11">
    <source>
        <dbReference type="PROSITE" id="PS50928"/>
    </source>
</evidence>
<keyword evidence="5" id="KW-0571">Peptide transport</keyword>
<dbReference type="SUPFAM" id="SSF161098">
    <property type="entry name" value="MetI-like"/>
    <property type="match status" value="1"/>
</dbReference>
<evidence type="ECO:0000256" key="5">
    <source>
        <dbReference type="ARBA" id="ARBA00022856"/>
    </source>
</evidence>
<dbReference type="Proteomes" id="UP000245412">
    <property type="component" value="Unassembled WGS sequence"/>
</dbReference>
<dbReference type="GO" id="GO:0015833">
    <property type="term" value="P:peptide transport"/>
    <property type="evidence" value="ECO:0007669"/>
    <property type="project" value="UniProtKB-KW"/>
</dbReference>
<feature type="transmembrane region" description="Helical" evidence="10">
    <location>
        <begin position="157"/>
        <end position="184"/>
    </location>
</feature>
<feature type="domain" description="ABC transmembrane type-1" evidence="11">
    <location>
        <begin position="108"/>
        <end position="297"/>
    </location>
</feature>
<gene>
    <name evidence="12" type="ORF">C7383_104157</name>
</gene>
<evidence type="ECO:0000256" key="3">
    <source>
        <dbReference type="ARBA" id="ARBA00022475"/>
    </source>
</evidence>
<protein>
    <submittedName>
        <fullName evidence="12">Oligopeptide transport system permease protein</fullName>
    </submittedName>
</protein>
<dbReference type="Pfam" id="PF12911">
    <property type="entry name" value="OppC_N"/>
    <property type="match status" value="1"/>
</dbReference>
<dbReference type="PANTHER" id="PTHR43386">
    <property type="entry name" value="OLIGOPEPTIDE TRANSPORT SYSTEM PERMEASE PROTEIN APPC"/>
    <property type="match status" value="1"/>
</dbReference>
<evidence type="ECO:0000256" key="10">
    <source>
        <dbReference type="RuleBase" id="RU363032"/>
    </source>
</evidence>
<evidence type="ECO:0000313" key="13">
    <source>
        <dbReference type="Proteomes" id="UP000245412"/>
    </source>
</evidence>
<comment type="subcellular location">
    <subcellularLocation>
        <location evidence="1 10">Cell membrane</location>
        <topology evidence="1 10">Multi-pass membrane protein</topology>
    </subcellularLocation>
</comment>
<dbReference type="Gene3D" id="1.10.3720.10">
    <property type="entry name" value="MetI-like"/>
    <property type="match status" value="1"/>
</dbReference>
<feature type="transmembrane region" description="Helical" evidence="10">
    <location>
        <begin position="112"/>
        <end position="137"/>
    </location>
</feature>
<dbReference type="InterPro" id="IPR050366">
    <property type="entry name" value="BP-dependent_transpt_permease"/>
</dbReference>
<evidence type="ECO:0000256" key="8">
    <source>
        <dbReference type="ARBA" id="ARBA00023136"/>
    </source>
</evidence>
<dbReference type="Pfam" id="PF00528">
    <property type="entry name" value="BPD_transp_1"/>
    <property type="match status" value="1"/>
</dbReference>
<keyword evidence="7 10" id="KW-1133">Transmembrane helix</keyword>
<keyword evidence="6" id="KW-0653">Protein transport</keyword>
<keyword evidence="2 10" id="KW-0813">Transport</keyword>
<dbReference type="InterPro" id="IPR000515">
    <property type="entry name" value="MetI-like"/>
</dbReference>
<evidence type="ECO:0000256" key="6">
    <source>
        <dbReference type="ARBA" id="ARBA00022927"/>
    </source>
</evidence>
<keyword evidence="3" id="KW-1003">Cell membrane</keyword>
<dbReference type="RefSeq" id="WP_109625855.1">
    <property type="nucleotide sequence ID" value="NZ_CABJAT010000009.1"/>
</dbReference>
<feature type="transmembrane region" description="Helical" evidence="10">
    <location>
        <begin position="230"/>
        <end position="255"/>
    </location>
</feature>
<evidence type="ECO:0000256" key="4">
    <source>
        <dbReference type="ARBA" id="ARBA00022692"/>
    </source>
</evidence>
<comment type="caution">
    <text evidence="12">The sequence shown here is derived from an EMBL/GenBank/DDBJ whole genome shotgun (WGS) entry which is preliminary data.</text>
</comment>
<dbReference type="GO" id="GO:0005886">
    <property type="term" value="C:plasma membrane"/>
    <property type="evidence" value="ECO:0007669"/>
    <property type="project" value="UniProtKB-SubCell"/>
</dbReference>
<sequence>MNEEVKNSCVSASDFVRVDRGMDSDVIARPSISYWKDVWRRLKTDKVAIICMVYLLIVIAMAVLAPLLSQYSYDSTNLSHLNEGPSAAHWFGTDQAGRDLWARIWVGARISLLIGFGGAVVPMIVGTLIGGISGYFGGWVDMVIMRIIDVGACIPDLVYITLIMLFLGAGPGSIVIAIAISGWMGTARSVRGRMLQFKNREFVLASRTLGGSGLHQIFSSILPNILGQQVVSLTSMIPAAIFMEAYLSFIGLGVASPMTSWGQLAQTGQKVFRQYPYQLFIPGVIISVTILAFYLFGNSLRDAMDPHLRN</sequence>
<keyword evidence="13" id="KW-1185">Reference proteome</keyword>
<accession>A0AB73T6K6</accession>
<dbReference type="GO" id="GO:0015031">
    <property type="term" value="P:protein transport"/>
    <property type="evidence" value="ECO:0007669"/>
    <property type="project" value="UniProtKB-KW"/>
</dbReference>
<name>A0AB73T6K6_9FIRM</name>
<dbReference type="PANTHER" id="PTHR43386:SF24">
    <property type="entry name" value="OLIGOPEPTIDE TRANSPORT SYSTEM PERMEASE PROTEIN AMID"/>
    <property type="match status" value="1"/>
</dbReference>
<evidence type="ECO:0000313" key="12">
    <source>
        <dbReference type="EMBL" id="PWJ76711.1"/>
    </source>
</evidence>
<dbReference type="AlphaFoldDB" id="A0AB73T6K6"/>
<dbReference type="GO" id="GO:0055085">
    <property type="term" value="P:transmembrane transport"/>
    <property type="evidence" value="ECO:0007669"/>
    <property type="project" value="InterPro"/>
</dbReference>
<feature type="transmembrane region" description="Helical" evidence="10">
    <location>
        <begin position="47"/>
        <end position="68"/>
    </location>
</feature>
<evidence type="ECO:0000256" key="2">
    <source>
        <dbReference type="ARBA" id="ARBA00022448"/>
    </source>
</evidence>
<organism evidence="12 13">
    <name type="scientific">Murimonas intestini</name>
    <dbReference type="NCBI Taxonomy" id="1337051"/>
    <lineage>
        <taxon>Bacteria</taxon>
        <taxon>Bacillati</taxon>
        <taxon>Bacillota</taxon>
        <taxon>Clostridia</taxon>
        <taxon>Lachnospirales</taxon>
        <taxon>Lachnospiraceae</taxon>
        <taxon>Murimonas</taxon>
    </lineage>
</organism>
<feature type="transmembrane region" description="Helical" evidence="10">
    <location>
        <begin position="275"/>
        <end position="296"/>
    </location>
</feature>
<keyword evidence="4 10" id="KW-0812">Transmembrane</keyword>
<evidence type="ECO:0000256" key="9">
    <source>
        <dbReference type="ARBA" id="ARBA00024202"/>
    </source>
</evidence>
<reference evidence="12 13" key="1">
    <citation type="submission" date="2018-05" db="EMBL/GenBank/DDBJ databases">
        <authorList>
            <person name="Goeker M."/>
            <person name="Huntemann M."/>
            <person name="Clum A."/>
            <person name="Pillay M."/>
            <person name="Palaniappan K."/>
            <person name="Varghese N."/>
            <person name="Mikhailova N."/>
            <person name="Stamatis D."/>
            <person name="Reddy T."/>
            <person name="Daum C."/>
            <person name="Shapiro N."/>
            <person name="Ivanova N."/>
            <person name="Kyrpides N."/>
            <person name="Woyke T."/>
        </authorList>
    </citation>
    <scope>NUCLEOTIDE SEQUENCE [LARGE SCALE GENOMIC DNA]</scope>
    <source>
        <strain evidence="12 13">DSM 26524</strain>
    </source>
</reference>
<dbReference type="PROSITE" id="PS50928">
    <property type="entry name" value="ABC_TM1"/>
    <property type="match status" value="1"/>
</dbReference>
<keyword evidence="8 10" id="KW-0472">Membrane</keyword>
<dbReference type="InterPro" id="IPR035906">
    <property type="entry name" value="MetI-like_sf"/>
</dbReference>